<keyword evidence="4" id="KW-1185">Reference proteome</keyword>
<dbReference type="AlphaFoldDB" id="A0A1X1XGN7"/>
<dbReference type="GO" id="GO:0003700">
    <property type="term" value="F:DNA-binding transcription factor activity"/>
    <property type="evidence" value="ECO:0007669"/>
    <property type="project" value="InterPro"/>
</dbReference>
<dbReference type="EMBL" id="LQPE01000164">
    <property type="protein sequence ID" value="ORV97870.1"/>
    <property type="molecule type" value="Genomic_DNA"/>
</dbReference>
<evidence type="ECO:0000313" key="4">
    <source>
        <dbReference type="Proteomes" id="UP000193487"/>
    </source>
</evidence>
<protein>
    <submittedName>
        <fullName evidence="3">MarR family transcriptional regulator</fullName>
    </submittedName>
</protein>
<feature type="compositionally biased region" description="Low complexity" evidence="1">
    <location>
        <begin position="186"/>
        <end position="202"/>
    </location>
</feature>
<dbReference type="Pfam" id="PF12802">
    <property type="entry name" value="MarR_2"/>
    <property type="match status" value="1"/>
</dbReference>
<evidence type="ECO:0000259" key="2">
    <source>
        <dbReference type="PROSITE" id="PS50995"/>
    </source>
</evidence>
<dbReference type="InterPro" id="IPR000835">
    <property type="entry name" value="HTH_MarR-typ"/>
</dbReference>
<proteinExistence type="predicted"/>
<gene>
    <name evidence="3" type="ORF">AWC14_14290</name>
</gene>
<dbReference type="InterPro" id="IPR036390">
    <property type="entry name" value="WH_DNA-bd_sf"/>
</dbReference>
<sequence length="202" mass="22082">MAKRGAGKAQSREELEKLMSADMRAITAQADRIGRHFARSHQVSDNDFHALLHIMVAETAGAPLTLAQLRQRMGVSAAAITYLVDRMIDAGHIRREPDPADRRKALLRYEDSGLALAHTFFSPLGTHLRSAIADLPDKDLAAAHRVFTAMIASMSLFEEELCSLEKAAIAKSGRATTNRRRKAATHRAAQSSKRSGRASAAR</sequence>
<feature type="region of interest" description="Disordered" evidence="1">
    <location>
        <begin position="172"/>
        <end position="202"/>
    </location>
</feature>
<dbReference type="SMART" id="SM00347">
    <property type="entry name" value="HTH_MARR"/>
    <property type="match status" value="1"/>
</dbReference>
<dbReference type="Proteomes" id="UP000193487">
    <property type="component" value="Unassembled WGS sequence"/>
</dbReference>
<evidence type="ECO:0000313" key="3">
    <source>
        <dbReference type="EMBL" id="ORV97870.1"/>
    </source>
</evidence>
<feature type="domain" description="HTH marR-type" evidence="2">
    <location>
        <begin position="12"/>
        <end position="152"/>
    </location>
</feature>
<comment type="caution">
    <text evidence="3">The sequence shown here is derived from an EMBL/GenBank/DDBJ whole genome shotgun (WGS) entry which is preliminary data.</text>
</comment>
<dbReference type="RefSeq" id="WP_045383372.1">
    <property type="nucleotide sequence ID" value="NZ_BBKA01000099.1"/>
</dbReference>
<reference evidence="3 4" key="1">
    <citation type="submission" date="2016-01" db="EMBL/GenBank/DDBJ databases">
        <title>The new phylogeny of the genus Mycobacterium.</title>
        <authorList>
            <person name="Tarcisio F."/>
            <person name="Conor M."/>
            <person name="Antonella G."/>
            <person name="Elisabetta G."/>
            <person name="Giulia F.S."/>
            <person name="Sara T."/>
            <person name="Anna F."/>
            <person name="Clotilde B."/>
            <person name="Roberto B."/>
            <person name="Veronica D.S."/>
            <person name="Fabio R."/>
            <person name="Monica P."/>
            <person name="Olivier J."/>
            <person name="Enrico T."/>
            <person name="Nicola S."/>
        </authorList>
    </citation>
    <scope>NUCLEOTIDE SEQUENCE [LARGE SCALE GENOMIC DNA]</scope>
    <source>
        <strain evidence="3 4">DSM 45166</strain>
    </source>
</reference>
<dbReference type="InterPro" id="IPR039422">
    <property type="entry name" value="MarR/SlyA-like"/>
</dbReference>
<dbReference type="PROSITE" id="PS50995">
    <property type="entry name" value="HTH_MARR_2"/>
    <property type="match status" value="1"/>
</dbReference>
<dbReference type="Gene3D" id="1.10.10.10">
    <property type="entry name" value="Winged helix-like DNA-binding domain superfamily/Winged helix DNA-binding domain"/>
    <property type="match status" value="1"/>
</dbReference>
<accession>A0A1X1XGN7</accession>
<dbReference type="PANTHER" id="PTHR33164">
    <property type="entry name" value="TRANSCRIPTIONAL REGULATOR, MARR FAMILY"/>
    <property type="match status" value="1"/>
</dbReference>
<dbReference type="GO" id="GO:0006950">
    <property type="term" value="P:response to stress"/>
    <property type="evidence" value="ECO:0007669"/>
    <property type="project" value="TreeGrafter"/>
</dbReference>
<dbReference type="PANTHER" id="PTHR33164:SF106">
    <property type="entry name" value="TRANSCRIPTIONAL REGULATORY PROTEIN"/>
    <property type="match status" value="1"/>
</dbReference>
<dbReference type="InterPro" id="IPR036388">
    <property type="entry name" value="WH-like_DNA-bd_sf"/>
</dbReference>
<evidence type="ECO:0000256" key="1">
    <source>
        <dbReference type="SAM" id="MobiDB-lite"/>
    </source>
</evidence>
<organism evidence="3 4">
    <name type="scientific">Mycobacterium kyorinense</name>
    <dbReference type="NCBI Taxonomy" id="487514"/>
    <lineage>
        <taxon>Bacteria</taxon>
        <taxon>Bacillati</taxon>
        <taxon>Actinomycetota</taxon>
        <taxon>Actinomycetes</taxon>
        <taxon>Mycobacteriales</taxon>
        <taxon>Mycobacteriaceae</taxon>
        <taxon>Mycobacterium</taxon>
    </lineage>
</organism>
<dbReference type="SUPFAM" id="SSF46785">
    <property type="entry name" value="Winged helix' DNA-binding domain"/>
    <property type="match status" value="1"/>
</dbReference>
<name>A0A1X1XGN7_9MYCO</name>